<dbReference type="Gene3D" id="2.60.40.60">
    <property type="entry name" value="Cadherins"/>
    <property type="match status" value="2"/>
</dbReference>
<dbReference type="InterPro" id="IPR008979">
    <property type="entry name" value="Galactose-bd-like_sf"/>
</dbReference>
<dbReference type="GO" id="GO:0045296">
    <property type="term" value="F:cadherin binding"/>
    <property type="evidence" value="ECO:0007669"/>
    <property type="project" value="TreeGrafter"/>
</dbReference>
<dbReference type="InterPro" id="IPR006558">
    <property type="entry name" value="LamG-like"/>
</dbReference>
<dbReference type="GO" id="GO:0005509">
    <property type="term" value="F:calcium ion binding"/>
    <property type="evidence" value="ECO:0007669"/>
    <property type="project" value="InterPro"/>
</dbReference>
<dbReference type="Pfam" id="PF10102">
    <property type="entry name" value="DUF2341"/>
    <property type="match status" value="1"/>
</dbReference>
<dbReference type="Pfam" id="PF00754">
    <property type="entry name" value="F5_F8_type_C"/>
    <property type="match status" value="1"/>
</dbReference>
<dbReference type="InterPro" id="IPR020894">
    <property type="entry name" value="Cadherin_CS"/>
</dbReference>
<dbReference type="PROSITE" id="PS50268">
    <property type="entry name" value="CADHERIN_2"/>
    <property type="match status" value="2"/>
</dbReference>
<dbReference type="GO" id="GO:0016342">
    <property type="term" value="C:catenin complex"/>
    <property type="evidence" value="ECO:0007669"/>
    <property type="project" value="TreeGrafter"/>
</dbReference>
<evidence type="ECO:0000256" key="1">
    <source>
        <dbReference type="ARBA" id="ARBA00004370"/>
    </source>
</evidence>
<dbReference type="Pfam" id="PF18962">
    <property type="entry name" value="Por_Secre_tail"/>
    <property type="match status" value="1"/>
</dbReference>
<keyword evidence="2 7" id="KW-0732">Signal</keyword>
<dbReference type="InterPro" id="IPR015919">
    <property type="entry name" value="Cadherin-like_sf"/>
</dbReference>
<dbReference type="PROSITE" id="PS50022">
    <property type="entry name" value="FA58C_3"/>
    <property type="match status" value="1"/>
</dbReference>
<evidence type="ECO:0000313" key="11">
    <source>
        <dbReference type="EMBL" id="TWR27374.1"/>
    </source>
</evidence>
<evidence type="ECO:0000259" key="9">
    <source>
        <dbReference type="PROSITE" id="PS50093"/>
    </source>
</evidence>
<dbReference type="Pfam" id="PF00028">
    <property type="entry name" value="Cadherin"/>
    <property type="match status" value="1"/>
</dbReference>
<evidence type="ECO:0000256" key="6">
    <source>
        <dbReference type="ARBA" id="ARBA00023157"/>
    </source>
</evidence>
<dbReference type="RefSeq" id="WP_146382342.1">
    <property type="nucleotide sequence ID" value="NZ_VOEJ01000006.1"/>
</dbReference>
<dbReference type="EMBL" id="VOEJ01000006">
    <property type="protein sequence ID" value="TWR27374.1"/>
    <property type="molecule type" value="Genomic_DNA"/>
</dbReference>
<name>A0A563U7T0_9SPHI</name>
<feature type="domain" description="PKD" evidence="9">
    <location>
        <begin position="685"/>
        <end position="768"/>
    </location>
</feature>
<dbReference type="InterPro" id="IPR000601">
    <property type="entry name" value="PKD_dom"/>
</dbReference>
<dbReference type="GO" id="GO:0007156">
    <property type="term" value="P:homophilic cell adhesion via plasma membrane adhesion molecules"/>
    <property type="evidence" value="ECO:0007669"/>
    <property type="project" value="InterPro"/>
</dbReference>
<evidence type="ECO:0000256" key="7">
    <source>
        <dbReference type="SAM" id="SignalP"/>
    </source>
</evidence>
<evidence type="ECO:0000256" key="5">
    <source>
        <dbReference type="ARBA" id="ARBA00023136"/>
    </source>
</evidence>
<dbReference type="InterPro" id="IPR013783">
    <property type="entry name" value="Ig-like_fold"/>
</dbReference>
<dbReference type="CDD" id="cd11304">
    <property type="entry name" value="Cadherin_repeat"/>
    <property type="match status" value="2"/>
</dbReference>
<protein>
    <submittedName>
        <fullName evidence="11">DUF2341 domain-containing protein</fullName>
    </submittedName>
</protein>
<dbReference type="Gene3D" id="2.60.40.10">
    <property type="entry name" value="Immunoglobulins"/>
    <property type="match status" value="3"/>
</dbReference>
<dbReference type="GO" id="GO:0016477">
    <property type="term" value="P:cell migration"/>
    <property type="evidence" value="ECO:0007669"/>
    <property type="project" value="TreeGrafter"/>
</dbReference>
<reference evidence="11 12" key="1">
    <citation type="submission" date="2019-07" db="EMBL/GenBank/DDBJ databases">
        <authorList>
            <person name="Kim J."/>
        </authorList>
    </citation>
    <scope>NUCLEOTIDE SEQUENCE [LARGE SCALE GENOMIC DNA]</scope>
    <source>
        <strain evidence="12">dk17</strain>
    </source>
</reference>
<dbReference type="Gene3D" id="2.60.120.200">
    <property type="match status" value="1"/>
</dbReference>
<feature type="chain" id="PRO_5022207830" evidence="7">
    <location>
        <begin position="24"/>
        <end position="2261"/>
    </location>
</feature>
<dbReference type="SUPFAM" id="SSF49313">
    <property type="entry name" value="Cadherin-like"/>
    <property type="match status" value="3"/>
</dbReference>
<keyword evidence="3" id="KW-0677">Repeat</keyword>
<dbReference type="PROSITE" id="PS00232">
    <property type="entry name" value="CADHERIN_1"/>
    <property type="match status" value="1"/>
</dbReference>
<dbReference type="Gene3D" id="2.60.120.260">
    <property type="entry name" value="Galactose-binding domain-like"/>
    <property type="match status" value="1"/>
</dbReference>
<dbReference type="InterPro" id="IPR044023">
    <property type="entry name" value="Ig_7"/>
</dbReference>
<dbReference type="SUPFAM" id="SSF49899">
    <property type="entry name" value="Concanavalin A-like lectins/glucanases"/>
    <property type="match status" value="1"/>
</dbReference>
<comment type="caution">
    <text evidence="11">The sequence shown here is derived from an EMBL/GenBank/DDBJ whole genome shotgun (WGS) entry which is preliminary data.</text>
</comment>
<evidence type="ECO:0000313" key="12">
    <source>
        <dbReference type="Proteomes" id="UP000320042"/>
    </source>
</evidence>
<dbReference type="GO" id="GO:0005975">
    <property type="term" value="P:carbohydrate metabolic process"/>
    <property type="evidence" value="ECO:0007669"/>
    <property type="project" value="UniProtKB-ARBA"/>
</dbReference>
<dbReference type="PROSITE" id="PS50093">
    <property type="entry name" value="PKD"/>
    <property type="match status" value="1"/>
</dbReference>
<dbReference type="SMART" id="SM00112">
    <property type="entry name" value="CA"/>
    <property type="match status" value="2"/>
</dbReference>
<sequence length="2261" mass="237920">MKTHLLKLLLFIVSLSFPAILFGQETFDGTNNPREWYYNNLESATAADPATYMPGAGSTRNASPATINLAASSSLNNSKSYSTSALSSVGYLRWNFFGTGASSVNLNSTNWEWEFDYKNTGSFSAADPNPSTVTNSWKYWLITSAYNGNSTLGTYVTQVGSNFYLRTKTGTNSNEYFDNATISMPLNGHTYQVRILRNTVGYFYVYLLDRSTGVTSTNGPYNVGTTYSVYSYSYLEASSGAADRFQWDNFNFYRPKLDFTPISGNGVSTSIYPGIVNAIPYGVNVSVRGDIYIGRLRFPTTTDAQSLFADNSGVLYKTTTLPLAINNATSLVSNIGLFNTGTSQFTVPTSEYYYSPGNTANGNTVNVINYFLVAQGRNPFYNGYPSSISFSVSNTGDDTYQSFYGTTGPYYGAQSTSSSTSTPTAASAPPTISYTTPQNLTVGNAVNITPSVTNSTTSYSISATLPAGLSFSTTNGSITGTPTVTSAATNYTVTATNAGGSATTVINIAVTGFTITAPASGTSYNIGTNFTFTVGSVPAGTQRVEYIVNGAFFGSSTTSPFSLAASTTTGGSYSVIARAYNATSGGTLLNTTPAITVNVYPPAPSTTGASRCGSGTVTLTANGTTPSGGNYNWYAASTGGTALQTGASNTYTPNVTATTTYYVSYVVSGVESTSRTAVTATVNPLPAATFTATSSVVVNTDATVTLTSTYSSSNTYAWDFNGGTPSTGNGQGPFTVRWSTAGTKTITLTVTTTATGCSTVATQTVTVTNAVPTTPIDINTTANTIPENSVAGTLTNVTAYAYDPNLTSNGTNLALNKPVTVTSLENGNQFPGSAAVDGNYTTGSRWSSAFSDPQSLTVDLGAVYDIGRVKITWQTALGKDYQIQVSTDGTVFNTLKGIVGNTTLENDHTMLSKADRSSLARYVRIYGTARGTGYGYSIIEFEVYRSGVDYSLSNNAGNRFTIDQGTGVITAGSVATDYETATSHSVTVVATTPSGTSSQTFNITVSDVNDNTPVITSTNTASVTEGTTAVKTITATDADGTSPNSTITTYAIAGGTNASLFTINATTGALAFVTAPVYSTSGSNSYVVNVTAKDGGTPALTSTAQALTVTVTRSTFDSYAYRMPITLQSQGIGMSGNLTNFPVLVSVQNNADLAVTAGVCTNKIQYPAGPNYDIAFVDAAGNELNYQIEKYDASTGTLLAWVRVPVLYSAANTSLYLYFGRAVAPTNHTTAFANATWSNVTSSPTTYQAVWHFNEVPSTTTSSVVDATGSGDNLIASKTTVVQNANSIIQNGVTLSGGTLSKSAATGLTALNTSFTMSSWVYYTAYPNFADNVMVLQDGGSYVQMAFRGTSNNSVSANVGGGGILVSSNLTPAANAWHHIVYSYNGTTNSIYVDGALANTSTTAPNTGTPNTIVFGSYAVGNGENFYGTVDEARLINTTLSADWVKAEYANQRAPLTFCVTGATNADATNVLTIPGGVIYTYNGSTYTPNVTGVSATPSFNGKESFILSGNTTLGGNYSAYAVTVNNGVTFNLNGQTLNVACNVINNGTISSTNDNSTLNFNGTTAGQTFTAGATSNIATTGKLTINNTYTASPSVTIKGGPFNITSLLTITSGNLIVDNASNGTLTLKSTATQTANVAAIPAAYSVTGNVSVERYFTGGSANSRGYRLLSSPVSVSAASKILPNLLYLKDNAYLTGTGGTTNGFDVAGNPTLYFYRENLVPSYLSFLTSNFRGVKTINTASSFTMDNESGNYTLPAGNGFLFFFRGNRASNSTTNTAAIANTATFVSSGYLNQGDVTVTHWYTGGNLQYNVITGNENVRGFNLVGNPYASSIDWDGTGITTSSSISSTIWVYNPQRKIYATYIKGSGGVGTNFNGGAANILPSGQGFLVRATSNSPVPSVKFTEAAKVANQVTSATLLMSTGGTTSTTQPLQYLRLELSKDSLNREDALIFFKSTSKDVYVNNEDAQYLRGNNTLTMSTLSSDKKDVAINSIPYPKTNTTVIPVNSNISVSGLYQINLTEAKNIPDLYEVYLIDAFKKDSLDILRNKTYNFNAVAGDSTTFGNKRFKLVIRQKASMALRLLDFSASKVSNGAQLDWTTENERDYTNFTVERSTDGGKTFDVIGGFASADKGNYFLIDKNPIIGLNQYRLKQDDVNGAISYSKIVNLMYSKTAGSSVSVNNVAVFPNPATTTINVGITEQANSPVYAIRITDGLGMVVRSVTTTQTTWQSNISGLLPGTYFVQVTNNTTKAIVGNGKFIKQ</sequence>
<evidence type="ECO:0000256" key="2">
    <source>
        <dbReference type="ARBA" id="ARBA00022729"/>
    </source>
</evidence>
<keyword evidence="12" id="KW-1185">Reference proteome</keyword>
<keyword evidence="6" id="KW-1015">Disulfide bond</keyword>
<dbReference type="InterPro" id="IPR035986">
    <property type="entry name" value="PKD_dom_sf"/>
</dbReference>
<dbReference type="InterPro" id="IPR026444">
    <property type="entry name" value="Secre_tail"/>
</dbReference>
<feature type="signal peptide" evidence="7">
    <location>
        <begin position="1"/>
        <end position="23"/>
    </location>
</feature>
<dbReference type="Pfam" id="PF19081">
    <property type="entry name" value="Ig_7"/>
    <property type="match status" value="1"/>
</dbReference>
<accession>A0A563U7T0</accession>
<evidence type="ECO:0000256" key="3">
    <source>
        <dbReference type="ARBA" id="ARBA00022737"/>
    </source>
</evidence>
<comment type="subcellular location">
    <subcellularLocation>
        <location evidence="1">Membrane</location>
    </subcellularLocation>
</comment>
<dbReference type="PANTHER" id="PTHR24027">
    <property type="entry name" value="CADHERIN-23"/>
    <property type="match status" value="1"/>
</dbReference>
<evidence type="ECO:0000259" key="8">
    <source>
        <dbReference type="PROSITE" id="PS50022"/>
    </source>
</evidence>
<dbReference type="GO" id="GO:0004553">
    <property type="term" value="F:hydrolase activity, hydrolyzing O-glycosyl compounds"/>
    <property type="evidence" value="ECO:0007669"/>
    <property type="project" value="UniProtKB-ARBA"/>
</dbReference>
<feature type="domain" description="Cadherin" evidence="10">
    <location>
        <begin position="948"/>
        <end position="1015"/>
    </location>
</feature>
<gene>
    <name evidence="11" type="ORF">FPZ43_12890</name>
</gene>
<dbReference type="OrthoDB" id="101122at2"/>
<dbReference type="InterPro" id="IPR018765">
    <property type="entry name" value="DUF2341"/>
</dbReference>
<evidence type="ECO:0000256" key="4">
    <source>
        <dbReference type="ARBA" id="ARBA00022837"/>
    </source>
</evidence>
<dbReference type="SUPFAM" id="SSF49785">
    <property type="entry name" value="Galactose-binding domain-like"/>
    <property type="match status" value="1"/>
</dbReference>
<organism evidence="11 12">
    <name type="scientific">Mucilaginibacter pallidiroseus</name>
    <dbReference type="NCBI Taxonomy" id="2599295"/>
    <lineage>
        <taxon>Bacteria</taxon>
        <taxon>Pseudomonadati</taxon>
        <taxon>Bacteroidota</taxon>
        <taxon>Sphingobacteriia</taxon>
        <taxon>Sphingobacteriales</taxon>
        <taxon>Sphingobacteriaceae</taxon>
        <taxon>Mucilaginibacter</taxon>
    </lineage>
</organism>
<feature type="domain" description="Cadherin" evidence="10">
    <location>
        <begin position="1015"/>
        <end position="1126"/>
    </location>
</feature>
<dbReference type="SMART" id="SM00560">
    <property type="entry name" value="LamGL"/>
    <property type="match status" value="1"/>
</dbReference>
<dbReference type="InterPro" id="IPR039808">
    <property type="entry name" value="Cadherin"/>
</dbReference>
<dbReference type="NCBIfam" id="TIGR04183">
    <property type="entry name" value="Por_Secre_tail"/>
    <property type="match status" value="1"/>
</dbReference>
<keyword evidence="4" id="KW-0106">Calcium</keyword>
<dbReference type="Proteomes" id="UP000320042">
    <property type="component" value="Unassembled WGS sequence"/>
</dbReference>
<dbReference type="InterPro" id="IPR000421">
    <property type="entry name" value="FA58C"/>
</dbReference>
<dbReference type="PANTHER" id="PTHR24027:SF438">
    <property type="entry name" value="CADHERIN 23"/>
    <property type="match status" value="1"/>
</dbReference>
<feature type="domain" description="F5/8 type C" evidence="8">
    <location>
        <begin position="801"/>
        <end position="946"/>
    </location>
</feature>
<dbReference type="InterPro" id="IPR002126">
    <property type="entry name" value="Cadherin-like_dom"/>
</dbReference>
<dbReference type="Pfam" id="PF13385">
    <property type="entry name" value="Laminin_G_3"/>
    <property type="match status" value="1"/>
</dbReference>
<proteinExistence type="predicted"/>
<dbReference type="InterPro" id="IPR013320">
    <property type="entry name" value="ConA-like_dom_sf"/>
</dbReference>
<dbReference type="SUPFAM" id="SSF49299">
    <property type="entry name" value="PKD domain"/>
    <property type="match status" value="1"/>
</dbReference>
<evidence type="ECO:0000259" key="10">
    <source>
        <dbReference type="PROSITE" id="PS50268"/>
    </source>
</evidence>
<dbReference type="GO" id="GO:0008013">
    <property type="term" value="F:beta-catenin binding"/>
    <property type="evidence" value="ECO:0007669"/>
    <property type="project" value="TreeGrafter"/>
</dbReference>
<keyword evidence="5" id="KW-0472">Membrane</keyword>